<reference evidence="2" key="1">
    <citation type="journal article" date="2023" name="bioRxiv">
        <title>Improved chromosome-level genome assembly for marigold (Tagetes erecta).</title>
        <authorList>
            <person name="Jiang F."/>
            <person name="Yuan L."/>
            <person name="Wang S."/>
            <person name="Wang H."/>
            <person name="Xu D."/>
            <person name="Wang A."/>
            <person name="Fan W."/>
        </authorList>
    </citation>
    <scope>NUCLEOTIDE SEQUENCE</scope>
    <source>
        <strain evidence="2">WSJ</strain>
        <tissue evidence="2">Leaf</tissue>
    </source>
</reference>
<feature type="signal peptide" evidence="1">
    <location>
        <begin position="1"/>
        <end position="17"/>
    </location>
</feature>
<accession>A0AAD8P7G9</accession>
<sequence length="101" mass="11155">MLVYIVVICVLDRYSLSIDGGKNPIASSDLYHLYCAWGYGSPKLCGFDPHLFIWAPNLTKQPHAKNYKNNRSASFAISHSARAVIIISSSPQSLKPSINLC</sequence>
<evidence type="ECO:0000313" key="3">
    <source>
        <dbReference type="Proteomes" id="UP001229421"/>
    </source>
</evidence>
<comment type="caution">
    <text evidence="2">The sequence shown here is derived from an EMBL/GenBank/DDBJ whole genome shotgun (WGS) entry which is preliminary data.</text>
</comment>
<keyword evidence="1" id="KW-0732">Signal</keyword>
<dbReference type="AlphaFoldDB" id="A0AAD8P7G9"/>
<proteinExistence type="predicted"/>
<dbReference type="EMBL" id="JAUHHV010000001">
    <property type="protein sequence ID" value="KAK1434972.1"/>
    <property type="molecule type" value="Genomic_DNA"/>
</dbReference>
<feature type="chain" id="PRO_5042174730" evidence="1">
    <location>
        <begin position="18"/>
        <end position="101"/>
    </location>
</feature>
<evidence type="ECO:0000313" key="2">
    <source>
        <dbReference type="EMBL" id="KAK1434972.1"/>
    </source>
</evidence>
<name>A0AAD8P7G9_TARER</name>
<protein>
    <submittedName>
        <fullName evidence="2">Uncharacterized protein</fullName>
    </submittedName>
</protein>
<gene>
    <name evidence="2" type="ORF">QVD17_00727</name>
</gene>
<evidence type="ECO:0000256" key="1">
    <source>
        <dbReference type="SAM" id="SignalP"/>
    </source>
</evidence>
<keyword evidence="3" id="KW-1185">Reference proteome</keyword>
<organism evidence="2 3">
    <name type="scientific">Tagetes erecta</name>
    <name type="common">African marigold</name>
    <dbReference type="NCBI Taxonomy" id="13708"/>
    <lineage>
        <taxon>Eukaryota</taxon>
        <taxon>Viridiplantae</taxon>
        <taxon>Streptophyta</taxon>
        <taxon>Embryophyta</taxon>
        <taxon>Tracheophyta</taxon>
        <taxon>Spermatophyta</taxon>
        <taxon>Magnoliopsida</taxon>
        <taxon>eudicotyledons</taxon>
        <taxon>Gunneridae</taxon>
        <taxon>Pentapetalae</taxon>
        <taxon>asterids</taxon>
        <taxon>campanulids</taxon>
        <taxon>Asterales</taxon>
        <taxon>Asteraceae</taxon>
        <taxon>Asteroideae</taxon>
        <taxon>Heliantheae alliance</taxon>
        <taxon>Tageteae</taxon>
        <taxon>Tagetes</taxon>
    </lineage>
</organism>
<dbReference type="Proteomes" id="UP001229421">
    <property type="component" value="Unassembled WGS sequence"/>
</dbReference>